<comment type="caution">
    <text evidence="1">The sequence shown here is derived from an EMBL/GenBank/DDBJ whole genome shotgun (WGS) entry which is preliminary data.</text>
</comment>
<accession>A0A356LHU3</accession>
<gene>
    <name evidence="1" type="ORF">DD666_13835</name>
</gene>
<name>A0A356LHU3_9BURK</name>
<dbReference type="EMBL" id="DOEK01000029">
    <property type="protein sequence ID" value="HBP30484.1"/>
    <property type="molecule type" value="Genomic_DNA"/>
</dbReference>
<evidence type="ECO:0000313" key="2">
    <source>
        <dbReference type="Proteomes" id="UP000264036"/>
    </source>
</evidence>
<dbReference type="AlphaFoldDB" id="A0A356LHU3"/>
<protein>
    <submittedName>
        <fullName evidence="1">Uncharacterized protein</fullName>
    </submittedName>
</protein>
<reference evidence="1 2" key="1">
    <citation type="journal article" date="2018" name="Nat. Biotechnol.">
        <title>A standardized bacterial taxonomy based on genome phylogeny substantially revises the tree of life.</title>
        <authorList>
            <person name="Parks D.H."/>
            <person name="Chuvochina M."/>
            <person name="Waite D.W."/>
            <person name="Rinke C."/>
            <person name="Skarshewski A."/>
            <person name="Chaumeil P.A."/>
            <person name="Hugenholtz P."/>
        </authorList>
    </citation>
    <scope>NUCLEOTIDE SEQUENCE [LARGE SCALE GENOMIC DNA]</scope>
    <source>
        <strain evidence="1">UBA10707</strain>
    </source>
</reference>
<dbReference type="Proteomes" id="UP000264036">
    <property type="component" value="Unassembled WGS sequence"/>
</dbReference>
<proteinExistence type="predicted"/>
<evidence type="ECO:0000313" key="1">
    <source>
        <dbReference type="EMBL" id="HBP30484.1"/>
    </source>
</evidence>
<sequence>MLIELKFAQLFKPIQRTIKNGWRMCFEQGPHYTACTLDFDRGVLKHRADIRDVAVWNVR</sequence>
<organism evidence="1 2">
    <name type="scientific">Advenella kashmirensis</name>
    <dbReference type="NCBI Taxonomy" id="310575"/>
    <lineage>
        <taxon>Bacteria</taxon>
        <taxon>Pseudomonadati</taxon>
        <taxon>Pseudomonadota</taxon>
        <taxon>Betaproteobacteria</taxon>
        <taxon>Burkholderiales</taxon>
        <taxon>Alcaligenaceae</taxon>
    </lineage>
</organism>